<keyword evidence="2" id="KW-0472">Membrane</keyword>
<evidence type="ECO:0008006" key="5">
    <source>
        <dbReference type="Google" id="ProtNLM"/>
    </source>
</evidence>
<dbReference type="InterPro" id="IPR021765">
    <property type="entry name" value="UstYa-like"/>
</dbReference>
<accession>A0A6A5UE84</accession>
<dbReference type="Pfam" id="PF11807">
    <property type="entry name" value="UstYa"/>
    <property type="match status" value="1"/>
</dbReference>
<comment type="similarity">
    <text evidence="1">Belongs to the ustYa family.</text>
</comment>
<dbReference type="AlphaFoldDB" id="A0A6A5UE84"/>
<dbReference type="OrthoDB" id="3687641at2759"/>
<gene>
    <name evidence="3" type="ORF">CC80DRAFT_463958</name>
</gene>
<organism evidence="3 4">
    <name type="scientific">Byssothecium circinans</name>
    <dbReference type="NCBI Taxonomy" id="147558"/>
    <lineage>
        <taxon>Eukaryota</taxon>
        <taxon>Fungi</taxon>
        <taxon>Dikarya</taxon>
        <taxon>Ascomycota</taxon>
        <taxon>Pezizomycotina</taxon>
        <taxon>Dothideomycetes</taxon>
        <taxon>Pleosporomycetidae</taxon>
        <taxon>Pleosporales</taxon>
        <taxon>Massarineae</taxon>
        <taxon>Massarinaceae</taxon>
        <taxon>Byssothecium</taxon>
    </lineage>
</organism>
<sequence>MGEQVIEENKRLLASPSDEEELQSCTSSRHRERDFLSSTRYRTLKLLYLVFLHAVLVLSLSALVFQHFKYRSGPENGIYTPVSSPVGSVVKTERSNGTLKHNSYTGYPNDENNRAWEDLIDPLIFNATAEELLRAGEPLQDSVKVASGGYMASLGVYHELHCLRRMRLWLYRERYYPNATREDEMFMQVHIGHCIEALRVAAMCTADLGLYSFVWSGPDATKPSARSSSPRKCVDWDAVDRWSRGRMIPNTHIKLLKDDPGL</sequence>
<protein>
    <recommendedName>
        <fullName evidence="5">Tat pathway signal sequence</fullName>
    </recommendedName>
</protein>
<dbReference type="EMBL" id="ML976981">
    <property type="protein sequence ID" value="KAF1961216.1"/>
    <property type="molecule type" value="Genomic_DNA"/>
</dbReference>
<evidence type="ECO:0000256" key="1">
    <source>
        <dbReference type="ARBA" id="ARBA00035112"/>
    </source>
</evidence>
<evidence type="ECO:0000313" key="4">
    <source>
        <dbReference type="Proteomes" id="UP000800035"/>
    </source>
</evidence>
<keyword evidence="2" id="KW-1133">Transmembrane helix</keyword>
<reference evidence="3" key="1">
    <citation type="journal article" date="2020" name="Stud. Mycol.">
        <title>101 Dothideomycetes genomes: a test case for predicting lifestyles and emergence of pathogens.</title>
        <authorList>
            <person name="Haridas S."/>
            <person name="Albert R."/>
            <person name="Binder M."/>
            <person name="Bloem J."/>
            <person name="Labutti K."/>
            <person name="Salamov A."/>
            <person name="Andreopoulos B."/>
            <person name="Baker S."/>
            <person name="Barry K."/>
            <person name="Bills G."/>
            <person name="Bluhm B."/>
            <person name="Cannon C."/>
            <person name="Castanera R."/>
            <person name="Culley D."/>
            <person name="Daum C."/>
            <person name="Ezra D."/>
            <person name="Gonzalez J."/>
            <person name="Henrissat B."/>
            <person name="Kuo A."/>
            <person name="Liang C."/>
            <person name="Lipzen A."/>
            <person name="Lutzoni F."/>
            <person name="Magnuson J."/>
            <person name="Mondo S."/>
            <person name="Nolan M."/>
            <person name="Ohm R."/>
            <person name="Pangilinan J."/>
            <person name="Park H.-J."/>
            <person name="Ramirez L."/>
            <person name="Alfaro M."/>
            <person name="Sun H."/>
            <person name="Tritt A."/>
            <person name="Yoshinaga Y."/>
            <person name="Zwiers L.-H."/>
            <person name="Turgeon B."/>
            <person name="Goodwin S."/>
            <person name="Spatafora J."/>
            <person name="Crous P."/>
            <person name="Grigoriev I."/>
        </authorList>
    </citation>
    <scope>NUCLEOTIDE SEQUENCE</scope>
    <source>
        <strain evidence="3">CBS 675.92</strain>
    </source>
</reference>
<proteinExistence type="inferred from homology"/>
<dbReference type="GO" id="GO:0043386">
    <property type="term" value="P:mycotoxin biosynthetic process"/>
    <property type="evidence" value="ECO:0007669"/>
    <property type="project" value="InterPro"/>
</dbReference>
<dbReference type="PANTHER" id="PTHR33365:SF7">
    <property type="entry name" value="TAT PATHWAY SIGNAL SEQUENCE"/>
    <property type="match status" value="1"/>
</dbReference>
<keyword evidence="2" id="KW-0812">Transmembrane</keyword>
<name>A0A6A5UE84_9PLEO</name>
<keyword evidence="4" id="KW-1185">Reference proteome</keyword>
<dbReference type="Proteomes" id="UP000800035">
    <property type="component" value="Unassembled WGS sequence"/>
</dbReference>
<dbReference type="PANTHER" id="PTHR33365">
    <property type="entry name" value="YALI0B05434P"/>
    <property type="match status" value="1"/>
</dbReference>
<feature type="transmembrane region" description="Helical" evidence="2">
    <location>
        <begin position="46"/>
        <end position="65"/>
    </location>
</feature>
<evidence type="ECO:0000256" key="2">
    <source>
        <dbReference type="SAM" id="Phobius"/>
    </source>
</evidence>
<evidence type="ECO:0000313" key="3">
    <source>
        <dbReference type="EMBL" id="KAF1961216.1"/>
    </source>
</evidence>